<organism evidence="2 3">
    <name type="scientific">Sporomusa termitida</name>
    <dbReference type="NCBI Taxonomy" id="2377"/>
    <lineage>
        <taxon>Bacteria</taxon>
        <taxon>Bacillati</taxon>
        <taxon>Bacillota</taxon>
        <taxon>Negativicutes</taxon>
        <taxon>Selenomonadales</taxon>
        <taxon>Sporomusaceae</taxon>
        <taxon>Sporomusa</taxon>
    </lineage>
</organism>
<dbReference type="SUPFAM" id="SSF53335">
    <property type="entry name" value="S-adenosyl-L-methionine-dependent methyltransferases"/>
    <property type="match status" value="1"/>
</dbReference>
<dbReference type="NCBIfam" id="TIGR01444">
    <property type="entry name" value="fkbM_fam"/>
    <property type="match status" value="1"/>
</dbReference>
<dbReference type="Pfam" id="PF05050">
    <property type="entry name" value="Methyltransf_21"/>
    <property type="match status" value="1"/>
</dbReference>
<accession>A0A517DX67</accession>
<dbReference type="GO" id="GO:0032259">
    <property type="term" value="P:methylation"/>
    <property type="evidence" value="ECO:0007669"/>
    <property type="project" value="UniProtKB-KW"/>
</dbReference>
<dbReference type="GO" id="GO:0008168">
    <property type="term" value="F:methyltransferase activity"/>
    <property type="evidence" value="ECO:0007669"/>
    <property type="project" value="UniProtKB-KW"/>
</dbReference>
<dbReference type="OrthoDB" id="5329963at2"/>
<dbReference type="AlphaFoldDB" id="A0A517DX67"/>
<dbReference type="RefSeq" id="WP_144351381.1">
    <property type="nucleotide sequence ID" value="NZ_CP036259.1"/>
</dbReference>
<protein>
    <submittedName>
        <fullName evidence="2">Methyltransferase, FkbM family</fullName>
    </submittedName>
</protein>
<dbReference type="EMBL" id="CP036259">
    <property type="protein sequence ID" value="QDR81952.1"/>
    <property type="molecule type" value="Genomic_DNA"/>
</dbReference>
<dbReference type="InterPro" id="IPR006342">
    <property type="entry name" value="FkbM_mtfrase"/>
</dbReference>
<sequence length="375" mass="43301">MDKFSKKISAIQTEVASVPYESRAHLRLGTIRNLNYISQWEYLPENIDSNRLIILYGAGNFGEAAAIFLFSIGVKVSAFVDNKKAGKVFNKCPDISIPIISFNQLKEDYKNAYVAITVSEAKFYHEIKLSLDESKIKYYDIIGYYLVNGLKKSYTLFDDDLSKVQILDSLKYLTSYSRYYEHYFDERLVSLLTDHEVFVDAGVFDGETTFDFVRHVGGQYKHIYGFEANKRIFEKYRDSLLKIHDITLENLGLWCCDSELPFGEGADSASSFVTEYYEKSGLQPVTSLDKYFEGKPNDELPTFIKMDIEGAEYEALLGAKGTIQKVHPKLAICVYHKTEHFWMIPELIKEFDSSYTFFLRHYSPDDVREYVLYAI</sequence>
<dbReference type="InterPro" id="IPR029063">
    <property type="entry name" value="SAM-dependent_MTases_sf"/>
</dbReference>
<reference evidence="2 3" key="1">
    <citation type="submission" date="2019-02" db="EMBL/GenBank/DDBJ databases">
        <title>Closed genome of Sporomusa termitida DSM 4440.</title>
        <authorList>
            <person name="Poehlein A."/>
            <person name="Daniel R."/>
        </authorList>
    </citation>
    <scope>NUCLEOTIDE SEQUENCE [LARGE SCALE GENOMIC DNA]</scope>
    <source>
        <strain evidence="2 3">DSM 4440</strain>
    </source>
</reference>
<dbReference type="Gene3D" id="3.40.50.150">
    <property type="entry name" value="Vaccinia Virus protein VP39"/>
    <property type="match status" value="1"/>
</dbReference>
<evidence type="ECO:0000313" key="2">
    <source>
        <dbReference type="EMBL" id="QDR81952.1"/>
    </source>
</evidence>
<keyword evidence="2" id="KW-0489">Methyltransferase</keyword>
<evidence type="ECO:0000313" key="3">
    <source>
        <dbReference type="Proteomes" id="UP000320776"/>
    </source>
</evidence>
<gene>
    <name evidence="2" type="ORF">SPTER_33720</name>
</gene>
<dbReference type="Proteomes" id="UP000320776">
    <property type="component" value="Chromosome"/>
</dbReference>
<feature type="domain" description="Methyltransferase FkbM" evidence="1">
    <location>
        <begin position="200"/>
        <end position="347"/>
    </location>
</feature>
<proteinExistence type="predicted"/>
<evidence type="ECO:0000259" key="1">
    <source>
        <dbReference type="Pfam" id="PF05050"/>
    </source>
</evidence>
<keyword evidence="2" id="KW-0808">Transferase</keyword>
<dbReference type="KEGG" id="sted:SPTER_33720"/>
<name>A0A517DX67_9FIRM</name>
<keyword evidence="3" id="KW-1185">Reference proteome</keyword>